<evidence type="ECO:0000313" key="3">
    <source>
        <dbReference type="Proteomes" id="UP000037848"/>
    </source>
</evidence>
<evidence type="ECO:0000256" key="1">
    <source>
        <dbReference type="SAM" id="Phobius"/>
    </source>
</evidence>
<feature type="transmembrane region" description="Helical" evidence="1">
    <location>
        <begin position="429"/>
        <end position="445"/>
    </location>
</feature>
<dbReference type="PANTHER" id="PTHR34219:SF4">
    <property type="entry name" value="PEPSY DOMAIN-CONTAINING PROTEIN"/>
    <property type="match status" value="1"/>
</dbReference>
<feature type="transmembrane region" description="Helical" evidence="1">
    <location>
        <begin position="394"/>
        <end position="417"/>
    </location>
</feature>
<accession>A0A0N1EQ51</accession>
<dbReference type="PATRIC" id="fig|187330.3.peg.179"/>
<dbReference type="PANTHER" id="PTHR34219">
    <property type="entry name" value="IRON-REGULATED INNER MEMBRANE PROTEIN-RELATED"/>
    <property type="match status" value="1"/>
</dbReference>
<keyword evidence="1" id="KW-1133">Transmembrane helix</keyword>
<comment type="caution">
    <text evidence="2">The sequence shown here is derived from an EMBL/GenBank/DDBJ whole genome shotgun (WGS) entry which is preliminary data.</text>
</comment>
<feature type="transmembrane region" description="Helical" evidence="1">
    <location>
        <begin position="351"/>
        <end position="373"/>
    </location>
</feature>
<dbReference type="InterPro" id="IPR005625">
    <property type="entry name" value="PepSY-ass_TM"/>
</dbReference>
<keyword evidence="1" id="KW-0812">Transmembrane</keyword>
<feature type="transmembrane region" description="Helical" evidence="1">
    <location>
        <begin position="452"/>
        <end position="473"/>
    </location>
</feature>
<protein>
    <recommendedName>
        <fullName evidence="4">Peptidase</fullName>
    </recommendedName>
</protein>
<gene>
    <name evidence="2" type="ORF">ADS77_00860</name>
</gene>
<dbReference type="RefSeq" id="WP_054452391.1">
    <property type="nucleotide sequence ID" value="NZ_LHPH01000001.1"/>
</dbReference>
<organism evidence="2 3">
    <name type="scientific">Pseudoalteromonas porphyrae</name>
    <dbReference type="NCBI Taxonomy" id="187330"/>
    <lineage>
        <taxon>Bacteria</taxon>
        <taxon>Pseudomonadati</taxon>
        <taxon>Pseudomonadota</taxon>
        <taxon>Gammaproteobacteria</taxon>
        <taxon>Alteromonadales</taxon>
        <taxon>Pseudoalteromonadaceae</taxon>
        <taxon>Pseudoalteromonas</taxon>
    </lineage>
</organism>
<proteinExistence type="predicted"/>
<feature type="transmembrane region" description="Helical" evidence="1">
    <location>
        <begin position="198"/>
        <end position="223"/>
    </location>
</feature>
<dbReference type="AlphaFoldDB" id="A0A0N1EQ51"/>
<dbReference type="STRING" id="187330.AMS58_05525"/>
<dbReference type="Proteomes" id="UP000037848">
    <property type="component" value="Unassembled WGS sequence"/>
</dbReference>
<evidence type="ECO:0000313" key="2">
    <source>
        <dbReference type="EMBL" id="KPH65513.1"/>
    </source>
</evidence>
<keyword evidence="1" id="KW-0472">Membrane</keyword>
<dbReference type="Pfam" id="PF03929">
    <property type="entry name" value="PepSY_TM"/>
    <property type="match status" value="1"/>
</dbReference>
<reference evidence="2 3" key="1">
    <citation type="submission" date="2015-08" db="EMBL/GenBank/DDBJ databases">
        <title>Draft Genome Sequence of Pseudoalteromonas porphyrae UCD-SED14.</title>
        <authorList>
            <person name="Coil D.A."/>
            <person name="Jospin G."/>
            <person name="Lee R.D."/>
            <person name="Eisen J.A."/>
        </authorList>
    </citation>
    <scope>NUCLEOTIDE SEQUENCE [LARGE SCALE GENOMIC DNA]</scope>
    <source>
        <strain evidence="2 3">UCD-SED14</strain>
    </source>
</reference>
<feature type="transmembrane region" description="Helical" evidence="1">
    <location>
        <begin position="151"/>
        <end position="177"/>
    </location>
</feature>
<evidence type="ECO:0008006" key="4">
    <source>
        <dbReference type="Google" id="ProtNLM"/>
    </source>
</evidence>
<name>A0A0N1EQ51_9GAMM</name>
<keyword evidence="3" id="KW-1185">Reference proteome</keyword>
<sequence length="536" mass="60765">MKESFFRSMTWMHTWVGLLVCWLLYLIFFAGTISFFRDEVTLWNQPALHQIATPSNRIQIQREQIVAGYDYLKNTAPDSNRWGVYLPSEREPQLNYAYEKPRPEGKRFGGWQDHYINPVTGQELDQPRETQGGNFFYRLHFDLHYLDTRTARWIVCLASLFMLVALISGVVIHKRIFKDMFSFRSNKGSRSWLDGHNVSSVLALPFHIMITYTGLITLIFMLFPYPAMTAYDNGVRGLFDDVQPTNVRTKSNPEKASLAPIEHVLDQVYTNWPDADLTQVTIRDPNKASATITVRANTGSLVQDQSPTMLFNGVDGSLIAKTKQEFSASETVFDSMTALHTGRLANPLLRWLYFLCGIAGCVMIASGCIMWAKRIRERMKKQQTASFGLKLVEGLNLATLMGLPLATCAFFIANRLLPITTAERADKEILAFFLAWLAVALFALFKRGKCQWIQLAWLNCAACFSVPLINAITTEGNLISYLINGQWALFSFDLICLVCAALFIVQVKKLRTATSKIAPVKRSSRSPKKQLEEQKA</sequence>
<feature type="transmembrane region" description="Helical" evidence="1">
    <location>
        <begin position="12"/>
        <end position="36"/>
    </location>
</feature>
<dbReference type="OrthoDB" id="9776609at2"/>
<feature type="transmembrane region" description="Helical" evidence="1">
    <location>
        <begin position="485"/>
        <end position="505"/>
    </location>
</feature>
<dbReference type="EMBL" id="LHPH01000001">
    <property type="protein sequence ID" value="KPH65513.1"/>
    <property type="molecule type" value="Genomic_DNA"/>
</dbReference>